<feature type="domain" description="TfoX C-terminal" evidence="2">
    <location>
        <begin position="33"/>
        <end position="69"/>
    </location>
</feature>
<evidence type="ECO:0000259" key="2">
    <source>
        <dbReference type="Pfam" id="PF04994"/>
    </source>
</evidence>
<reference evidence="4" key="1">
    <citation type="journal article" date="2019" name="Int. J. Syst. Evol. Microbiol.">
        <title>The Global Catalogue of Microorganisms (GCM) 10K type strain sequencing project: providing services to taxonomists for standard genome sequencing and annotation.</title>
        <authorList>
            <consortium name="The Broad Institute Genomics Platform"/>
            <consortium name="The Broad Institute Genome Sequencing Center for Infectious Disease"/>
            <person name="Wu L."/>
            <person name="Ma J."/>
        </authorList>
    </citation>
    <scope>NUCLEOTIDE SEQUENCE [LARGE SCALE GENOMIC DNA]</scope>
    <source>
        <strain evidence="4">JCM 16114</strain>
    </source>
</reference>
<dbReference type="Proteomes" id="UP001499843">
    <property type="component" value="Unassembled WGS sequence"/>
</dbReference>
<organism evidence="3 4">
    <name type="scientific">Nonomuraea monospora</name>
    <dbReference type="NCBI Taxonomy" id="568818"/>
    <lineage>
        <taxon>Bacteria</taxon>
        <taxon>Bacillati</taxon>
        <taxon>Actinomycetota</taxon>
        <taxon>Actinomycetes</taxon>
        <taxon>Streptosporangiales</taxon>
        <taxon>Streptosporangiaceae</taxon>
        <taxon>Nonomuraea</taxon>
    </lineage>
</organism>
<evidence type="ECO:0000313" key="4">
    <source>
        <dbReference type="Proteomes" id="UP001499843"/>
    </source>
</evidence>
<keyword evidence="4" id="KW-1185">Reference proteome</keyword>
<dbReference type="EMBL" id="BAAAQX010000039">
    <property type="protein sequence ID" value="GAA2214245.1"/>
    <property type="molecule type" value="Genomic_DNA"/>
</dbReference>
<sequence>MKISSARRAGGRLDLVRLAEIAANGRPALVDMREPGQLAGLGAVEVFRRLRDAAVPGLSLNALWALEGAPSSAGRVGPNPSGQRRVSSYGSPNKALAQDLRH</sequence>
<proteinExistence type="predicted"/>
<feature type="compositionally biased region" description="Polar residues" evidence="1">
    <location>
        <begin position="80"/>
        <end position="91"/>
    </location>
</feature>
<comment type="caution">
    <text evidence="3">The sequence shown here is derived from an EMBL/GenBank/DDBJ whole genome shotgun (WGS) entry which is preliminary data.</text>
</comment>
<feature type="region of interest" description="Disordered" evidence="1">
    <location>
        <begin position="70"/>
        <end position="102"/>
    </location>
</feature>
<evidence type="ECO:0000256" key="1">
    <source>
        <dbReference type="SAM" id="MobiDB-lite"/>
    </source>
</evidence>
<dbReference type="Gene3D" id="1.10.150.20">
    <property type="entry name" value="5' to 3' exonuclease, C-terminal subdomain"/>
    <property type="match status" value="1"/>
</dbReference>
<dbReference type="InterPro" id="IPR007077">
    <property type="entry name" value="TfoX_C"/>
</dbReference>
<name>A0ABP5PRG7_9ACTN</name>
<evidence type="ECO:0000313" key="3">
    <source>
        <dbReference type="EMBL" id="GAA2214245.1"/>
    </source>
</evidence>
<gene>
    <name evidence="3" type="ORF">GCM10009850_097100</name>
</gene>
<accession>A0ABP5PRG7</accession>
<protein>
    <recommendedName>
        <fullName evidence="2">TfoX C-terminal domain-containing protein</fullName>
    </recommendedName>
</protein>
<dbReference type="Pfam" id="PF04994">
    <property type="entry name" value="TfoX_C"/>
    <property type="match status" value="1"/>
</dbReference>